<dbReference type="EMBL" id="BDUD01000001">
    <property type="protein sequence ID" value="GBG21852.1"/>
    <property type="molecule type" value="Genomic_DNA"/>
</dbReference>
<dbReference type="Proteomes" id="UP000245124">
    <property type="component" value="Unassembled WGS sequence"/>
</dbReference>
<gene>
    <name evidence="1" type="ORF">NIES4072_55410</name>
</gene>
<evidence type="ECO:0000313" key="1">
    <source>
        <dbReference type="EMBL" id="GBG21852.1"/>
    </source>
</evidence>
<keyword evidence="2" id="KW-1185">Reference proteome</keyword>
<sequence length="126" mass="14167">MLKLIALFSGLALLGAAGGYLAVKYQEDDIKIFESLITPKPTMSSEVVNDNSGLIKESEHQKTIREQVKAEVLAELENQRVVIANQQEVQKQAILQQQKEIYLKQQAELEQANCLTVLTLRCNRLN</sequence>
<organism evidence="1 2">
    <name type="scientific">Nostoc commune NIES-4072</name>
    <dbReference type="NCBI Taxonomy" id="2005467"/>
    <lineage>
        <taxon>Bacteria</taxon>
        <taxon>Bacillati</taxon>
        <taxon>Cyanobacteriota</taxon>
        <taxon>Cyanophyceae</taxon>
        <taxon>Nostocales</taxon>
        <taxon>Nostocaceae</taxon>
        <taxon>Nostoc</taxon>
    </lineage>
</organism>
<protein>
    <submittedName>
        <fullName evidence="1">Uncharacterized protein</fullName>
    </submittedName>
</protein>
<dbReference type="RefSeq" id="WP_109011686.1">
    <property type="nucleotide sequence ID" value="NZ_BDUD01000001.1"/>
</dbReference>
<evidence type="ECO:0000313" key="2">
    <source>
        <dbReference type="Proteomes" id="UP000245124"/>
    </source>
</evidence>
<accession>A0A2R5FSW2</accession>
<reference evidence="1 2" key="1">
    <citation type="submission" date="2017-06" db="EMBL/GenBank/DDBJ databases">
        <title>Genome sequencing of cyanobaciteial culture collection at National Institute for Environmental Studies (NIES).</title>
        <authorList>
            <person name="Hirose Y."/>
            <person name="Shimura Y."/>
            <person name="Fujisawa T."/>
            <person name="Nakamura Y."/>
            <person name="Kawachi M."/>
        </authorList>
    </citation>
    <scope>NUCLEOTIDE SEQUENCE [LARGE SCALE GENOMIC DNA]</scope>
    <source>
        <strain evidence="1 2">NIES-4072</strain>
    </source>
</reference>
<comment type="caution">
    <text evidence="1">The sequence shown here is derived from an EMBL/GenBank/DDBJ whole genome shotgun (WGS) entry which is preliminary data.</text>
</comment>
<name>A0A2R5FSW2_NOSCO</name>
<dbReference type="AlphaFoldDB" id="A0A2R5FSW2"/>
<proteinExistence type="predicted"/>